<evidence type="ECO:0000259" key="1">
    <source>
        <dbReference type="SMART" id="SM00481"/>
    </source>
</evidence>
<dbReference type="InterPro" id="IPR016195">
    <property type="entry name" value="Pol/histidinol_Pase-like"/>
</dbReference>
<sequence length="256" mass="28444">MEMLVDLHTHTLASGHAYSTVTENALAASRRGLRLMGMTDHGPSMPGAPHLFHFENLTIIPDQLFGVKIMPGVEANIINPEGELDMPLKYLETLSLILVGLHPICYPGGTCEENTQAYIKAMINPYTDIMVHPGRPDFEMDLEKIAYASALLNVPLEVNNSSLSTIHEKDAARKNCKSIARYMAKYRSPVILGSDAHYCDRVGEFSEAIELVQETGISGQDILNTSPERVLDYLAARRIRRKDIKPSMLMHRLSIA</sequence>
<protein>
    <submittedName>
        <fullName evidence="2">Putative hydrolase</fullName>
    </submittedName>
</protein>
<dbReference type="SMART" id="SM00481">
    <property type="entry name" value="POLIIIAc"/>
    <property type="match status" value="1"/>
</dbReference>
<dbReference type="OrthoDB" id="9808747at2"/>
<organism evidence="2 3">
    <name type="scientific">Desulfosporosinus hippei DSM 8344</name>
    <dbReference type="NCBI Taxonomy" id="1121419"/>
    <lineage>
        <taxon>Bacteria</taxon>
        <taxon>Bacillati</taxon>
        <taxon>Bacillota</taxon>
        <taxon>Clostridia</taxon>
        <taxon>Eubacteriales</taxon>
        <taxon>Desulfitobacteriaceae</taxon>
        <taxon>Desulfosporosinus</taxon>
    </lineage>
</organism>
<dbReference type="PANTHER" id="PTHR36928">
    <property type="entry name" value="PHOSPHATASE YCDX-RELATED"/>
    <property type="match status" value="1"/>
</dbReference>
<gene>
    <name evidence="2" type="ORF">SAMN05443529_11163</name>
</gene>
<dbReference type="CDD" id="cd07437">
    <property type="entry name" value="PHP_HisPPase_Ycdx_like"/>
    <property type="match status" value="1"/>
</dbReference>
<dbReference type="InterPro" id="IPR050243">
    <property type="entry name" value="PHP_phosphatase"/>
</dbReference>
<proteinExistence type="predicted"/>
<keyword evidence="3" id="KW-1185">Reference proteome</keyword>
<name>A0A1G8AN09_9FIRM</name>
<accession>A0A1G8AN09</accession>
<dbReference type="GO" id="GO:0042578">
    <property type="term" value="F:phosphoric ester hydrolase activity"/>
    <property type="evidence" value="ECO:0007669"/>
    <property type="project" value="TreeGrafter"/>
</dbReference>
<evidence type="ECO:0000313" key="2">
    <source>
        <dbReference type="EMBL" id="SDH22348.1"/>
    </source>
</evidence>
<feature type="domain" description="Polymerase/histidinol phosphatase N-terminal" evidence="1">
    <location>
        <begin position="5"/>
        <end position="79"/>
    </location>
</feature>
<dbReference type="AlphaFoldDB" id="A0A1G8AN09"/>
<evidence type="ECO:0000313" key="3">
    <source>
        <dbReference type="Proteomes" id="UP000198656"/>
    </source>
</evidence>
<dbReference type="Gene3D" id="3.20.20.140">
    <property type="entry name" value="Metal-dependent hydrolases"/>
    <property type="match status" value="1"/>
</dbReference>
<dbReference type="GO" id="GO:0005829">
    <property type="term" value="C:cytosol"/>
    <property type="evidence" value="ECO:0007669"/>
    <property type="project" value="TreeGrafter"/>
</dbReference>
<dbReference type="GO" id="GO:0008270">
    <property type="term" value="F:zinc ion binding"/>
    <property type="evidence" value="ECO:0007669"/>
    <property type="project" value="TreeGrafter"/>
</dbReference>
<dbReference type="SUPFAM" id="SSF89550">
    <property type="entry name" value="PHP domain-like"/>
    <property type="match status" value="1"/>
</dbReference>
<dbReference type="InterPro" id="IPR003141">
    <property type="entry name" value="Pol/His_phosphatase_N"/>
</dbReference>
<dbReference type="PANTHER" id="PTHR36928:SF1">
    <property type="entry name" value="PHOSPHATASE YCDX-RELATED"/>
    <property type="match status" value="1"/>
</dbReference>
<dbReference type="NCBIfam" id="NF006702">
    <property type="entry name" value="PRK09248.1"/>
    <property type="match status" value="1"/>
</dbReference>
<keyword evidence="2" id="KW-0378">Hydrolase</keyword>
<dbReference type="EMBL" id="FNCP01000011">
    <property type="protein sequence ID" value="SDH22348.1"/>
    <property type="molecule type" value="Genomic_DNA"/>
</dbReference>
<dbReference type="RefSeq" id="WP_092333193.1">
    <property type="nucleotide sequence ID" value="NZ_FNCP01000011.1"/>
</dbReference>
<reference evidence="3" key="1">
    <citation type="submission" date="2016-10" db="EMBL/GenBank/DDBJ databases">
        <authorList>
            <person name="Varghese N."/>
            <person name="Submissions S."/>
        </authorList>
    </citation>
    <scope>NUCLEOTIDE SEQUENCE [LARGE SCALE GENOMIC DNA]</scope>
    <source>
        <strain evidence="3">DSM 8344</strain>
    </source>
</reference>
<dbReference type="Proteomes" id="UP000198656">
    <property type="component" value="Unassembled WGS sequence"/>
</dbReference>
<dbReference type="STRING" id="1121419.SAMN05443529_11163"/>